<accession>A0A211ZLK7</accession>
<keyword evidence="2" id="KW-1185">Reference proteome</keyword>
<dbReference type="EMBL" id="NHON01000028">
    <property type="protein sequence ID" value="OWJ66165.1"/>
    <property type="molecule type" value="Genomic_DNA"/>
</dbReference>
<dbReference type="OrthoDB" id="8373263at2"/>
<proteinExistence type="predicted"/>
<dbReference type="AlphaFoldDB" id="A0A211ZLK7"/>
<organism evidence="1 2">
    <name type="scientific">Inquilinus limosus</name>
    <dbReference type="NCBI Taxonomy" id="171674"/>
    <lineage>
        <taxon>Bacteria</taxon>
        <taxon>Pseudomonadati</taxon>
        <taxon>Pseudomonadota</taxon>
        <taxon>Alphaproteobacteria</taxon>
        <taxon>Rhodospirillales</taxon>
        <taxon>Rhodospirillaceae</taxon>
        <taxon>Inquilinus</taxon>
    </lineage>
</organism>
<dbReference type="RefSeq" id="WP_144445640.1">
    <property type="nucleotide sequence ID" value="NZ_NHON01000028.1"/>
</dbReference>
<sequence>MKHDPSTFPTDELVKQIQILGKDDADFAYEAERLLFTRWGRGEDLRPLIDLLTSERSSDRILGAYYLDEIDGNVEDLKTPVMRLLDDPIPDCRRVFVLYMSRYYGEEIGKGFAKLLLDINLCVRVTVIEWGIRTSARRFEHFSRLVEAGAGRRESAFLNPLDQDYWDESELKRGIRGLNIIRRVRAGEEISQIRDEIPEEDNFVFDSIEFLRTFRKRYEKWKETERRKTDS</sequence>
<evidence type="ECO:0000313" key="1">
    <source>
        <dbReference type="EMBL" id="OWJ66165.1"/>
    </source>
</evidence>
<evidence type="ECO:0000313" key="2">
    <source>
        <dbReference type="Proteomes" id="UP000196655"/>
    </source>
</evidence>
<name>A0A211ZLK7_9PROT</name>
<comment type="caution">
    <text evidence="1">The sequence shown here is derived from an EMBL/GenBank/DDBJ whole genome shotgun (WGS) entry which is preliminary data.</text>
</comment>
<dbReference type="Proteomes" id="UP000196655">
    <property type="component" value="Unassembled WGS sequence"/>
</dbReference>
<protein>
    <submittedName>
        <fullName evidence="1">Uncharacterized protein</fullName>
    </submittedName>
</protein>
<gene>
    <name evidence="1" type="ORF">BWR60_16375</name>
</gene>
<reference evidence="2" key="1">
    <citation type="submission" date="2017-05" db="EMBL/GenBank/DDBJ databases">
        <authorList>
            <person name="Macchi M."/>
            <person name="Festa S."/>
            <person name="Coppotelli B.M."/>
            <person name="Morelli I.S."/>
        </authorList>
    </citation>
    <scope>NUCLEOTIDE SEQUENCE [LARGE SCALE GENOMIC DNA]</scope>
    <source>
        <strain evidence="2">I</strain>
    </source>
</reference>